<dbReference type="PANTHER" id="PTHR43284:SF1">
    <property type="entry name" value="ASPARAGINE SYNTHETASE"/>
    <property type="match status" value="1"/>
</dbReference>
<dbReference type="InterPro" id="IPR014729">
    <property type="entry name" value="Rossmann-like_a/b/a_fold"/>
</dbReference>
<evidence type="ECO:0000256" key="5">
    <source>
        <dbReference type="ARBA" id="ARBA00022840"/>
    </source>
</evidence>
<evidence type="ECO:0000256" key="7">
    <source>
        <dbReference type="ARBA" id="ARBA00048741"/>
    </source>
</evidence>
<dbReference type="RefSeq" id="WP_320005259.1">
    <property type="nucleotide sequence ID" value="NZ_JAUHJS010000008.1"/>
</dbReference>
<organism evidence="9 10">
    <name type="scientific">Shiella aurantiaca</name>
    <dbReference type="NCBI Taxonomy" id="3058365"/>
    <lineage>
        <taxon>Bacteria</taxon>
        <taxon>Pseudomonadati</taxon>
        <taxon>Bacteroidota</taxon>
        <taxon>Cytophagia</taxon>
        <taxon>Cytophagales</taxon>
        <taxon>Shiellaceae</taxon>
        <taxon>Shiella</taxon>
    </lineage>
</organism>
<proteinExistence type="inferred from homology"/>
<keyword evidence="9" id="KW-0436">Ligase</keyword>
<comment type="caution">
    <text evidence="9">The sequence shown here is derived from an EMBL/GenBank/DDBJ whole genome shotgun (WGS) entry which is preliminary data.</text>
</comment>
<dbReference type="SUPFAM" id="SSF56235">
    <property type="entry name" value="N-terminal nucleophile aminohydrolases (Ntn hydrolases)"/>
    <property type="match status" value="1"/>
</dbReference>
<dbReference type="Proteomes" id="UP001168552">
    <property type="component" value="Unassembled WGS sequence"/>
</dbReference>
<dbReference type="Pfam" id="PF00733">
    <property type="entry name" value="Asn_synthase"/>
    <property type="match status" value="1"/>
</dbReference>
<accession>A0ABT8F948</accession>
<keyword evidence="5" id="KW-0067">ATP-binding</keyword>
<reference evidence="9" key="1">
    <citation type="submission" date="2023-06" db="EMBL/GenBank/DDBJ databases">
        <title>Cytophagales bacterium Strain LB-30, isolated from soil.</title>
        <authorList>
            <person name="Liu B."/>
        </authorList>
    </citation>
    <scope>NUCLEOTIDE SEQUENCE</scope>
    <source>
        <strain evidence="9">LB-30</strain>
    </source>
</reference>
<dbReference type="PANTHER" id="PTHR43284">
    <property type="entry name" value="ASPARAGINE SYNTHETASE (GLUTAMINE-HYDROLYZING)"/>
    <property type="match status" value="1"/>
</dbReference>
<sequence length="600" mass="67289">MCGLNALLCDDSLGRAAIEKMNAATTHRGPDSSAYISIPWHKQQSLFLGFNRLKIVDVHERANQPFQSSDKRFALLFNGQLYNYIALKNQLLTKGVSFSTASDTEVVLHWLSLYGEKGLADFQGMFALVFVDAQEKTFFTARDAQGMKPLYYAQSDEALLISSECRGIFASGLISKRFNHEAIPYYLAYKAAPAPATFFQDVWELPPQNIGRFPENRAAEISSYTLKKSEHVERISLREGLQEALFNHLQGEVNGGIFLSGGIDSTLLLALLQDLGISLPAFSIQFTDSPSPDSEYAQKAAKQYGAAWFPTPVDASLWDDFEAFVHSVDQPIADSAAWLTQLLAQSARKRGITFALSGAGADELFAGYNRHAAFWQALNHPQLMQILKAGQGALLPLLGLFSSERKRHAQQFLRALSPSAQETFLRFCAMQAELPAFEKKELRNPEEAIRWALQHDQRHYLVEDVLALSDRMSMWQALELRLPFLDKTVVEIAQQYTAQELLAKGRKTPLRELLIQMDGKPYVQRSKMGFGMPLSQFFHSQAALALFEASFPAGHPLHAYIPSSTYQALIAAHRAGKRDYAAEIYSYLLLFRWFSVNFID</sequence>
<gene>
    <name evidence="9" type="primary">asnB</name>
    <name evidence="9" type="ORF">QWY31_14515</name>
</gene>
<dbReference type="InterPro" id="IPR033738">
    <property type="entry name" value="AsnB_N"/>
</dbReference>
<dbReference type="Gene3D" id="3.60.20.10">
    <property type="entry name" value="Glutamine Phosphoribosylpyrophosphate, subunit 1, domain 1"/>
    <property type="match status" value="1"/>
</dbReference>
<keyword evidence="4" id="KW-0547">Nucleotide-binding</keyword>
<evidence type="ECO:0000259" key="8">
    <source>
        <dbReference type="PROSITE" id="PS51278"/>
    </source>
</evidence>
<name>A0ABT8F948_9BACT</name>
<dbReference type="GO" id="GO:0004066">
    <property type="term" value="F:asparagine synthase (glutamine-hydrolyzing) activity"/>
    <property type="evidence" value="ECO:0007669"/>
    <property type="project" value="UniProtKB-EC"/>
</dbReference>
<evidence type="ECO:0000313" key="9">
    <source>
        <dbReference type="EMBL" id="MDN4166721.1"/>
    </source>
</evidence>
<dbReference type="NCBIfam" id="TIGR01536">
    <property type="entry name" value="asn_synth_AEB"/>
    <property type="match status" value="1"/>
</dbReference>
<dbReference type="PROSITE" id="PS51278">
    <property type="entry name" value="GATASE_TYPE_2"/>
    <property type="match status" value="1"/>
</dbReference>
<dbReference type="Gene3D" id="3.40.50.620">
    <property type="entry name" value="HUPs"/>
    <property type="match status" value="1"/>
</dbReference>
<dbReference type="Pfam" id="PF13537">
    <property type="entry name" value="GATase_7"/>
    <property type="match status" value="1"/>
</dbReference>
<dbReference type="InterPro" id="IPR006426">
    <property type="entry name" value="Asn_synth_AEB"/>
</dbReference>
<evidence type="ECO:0000256" key="3">
    <source>
        <dbReference type="ARBA" id="ARBA00012737"/>
    </source>
</evidence>
<evidence type="ECO:0000313" key="10">
    <source>
        <dbReference type="Proteomes" id="UP001168552"/>
    </source>
</evidence>
<dbReference type="InterPro" id="IPR051786">
    <property type="entry name" value="ASN_synthetase/amidase"/>
</dbReference>
<dbReference type="CDD" id="cd00712">
    <property type="entry name" value="AsnB"/>
    <property type="match status" value="1"/>
</dbReference>
<dbReference type="CDD" id="cd01991">
    <property type="entry name" value="Asn_synthase_B_C"/>
    <property type="match status" value="1"/>
</dbReference>
<dbReference type="SUPFAM" id="SSF52402">
    <property type="entry name" value="Adenine nucleotide alpha hydrolases-like"/>
    <property type="match status" value="1"/>
</dbReference>
<keyword evidence="10" id="KW-1185">Reference proteome</keyword>
<evidence type="ECO:0000256" key="6">
    <source>
        <dbReference type="ARBA" id="ARBA00022962"/>
    </source>
</evidence>
<evidence type="ECO:0000256" key="1">
    <source>
        <dbReference type="ARBA" id="ARBA00005187"/>
    </source>
</evidence>
<evidence type="ECO:0000256" key="4">
    <source>
        <dbReference type="ARBA" id="ARBA00022741"/>
    </source>
</evidence>
<comment type="similarity">
    <text evidence="2">Belongs to the asparagine synthetase family.</text>
</comment>
<dbReference type="InterPro" id="IPR029055">
    <property type="entry name" value="Ntn_hydrolases_N"/>
</dbReference>
<dbReference type="EMBL" id="JAUHJS010000008">
    <property type="protein sequence ID" value="MDN4166721.1"/>
    <property type="molecule type" value="Genomic_DNA"/>
</dbReference>
<evidence type="ECO:0000256" key="2">
    <source>
        <dbReference type="ARBA" id="ARBA00005752"/>
    </source>
</evidence>
<dbReference type="EC" id="6.3.5.4" evidence="3"/>
<feature type="domain" description="Glutamine amidotransferase type-2" evidence="8">
    <location>
        <begin position="2"/>
        <end position="216"/>
    </location>
</feature>
<protein>
    <recommendedName>
        <fullName evidence="3">asparagine synthase (glutamine-hydrolyzing)</fullName>
        <ecNumber evidence="3">6.3.5.4</ecNumber>
    </recommendedName>
</protein>
<keyword evidence="6" id="KW-0315">Glutamine amidotransferase</keyword>
<dbReference type="InterPro" id="IPR001962">
    <property type="entry name" value="Asn_synthase"/>
</dbReference>
<comment type="pathway">
    <text evidence="1">Amino-acid biosynthesis; L-asparagine biosynthesis; L-asparagine from L-aspartate (L-Gln route): step 1/1.</text>
</comment>
<dbReference type="PIRSF" id="PIRSF001589">
    <property type="entry name" value="Asn_synthetase_glu-h"/>
    <property type="match status" value="1"/>
</dbReference>
<dbReference type="InterPro" id="IPR017932">
    <property type="entry name" value="GATase_2_dom"/>
</dbReference>
<comment type="catalytic activity">
    <reaction evidence="7">
        <text>L-aspartate + L-glutamine + ATP + H2O = L-asparagine + L-glutamate + AMP + diphosphate + H(+)</text>
        <dbReference type="Rhea" id="RHEA:12228"/>
        <dbReference type="ChEBI" id="CHEBI:15377"/>
        <dbReference type="ChEBI" id="CHEBI:15378"/>
        <dbReference type="ChEBI" id="CHEBI:29985"/>
        <dbReference type="ChEBI" id="CHEBI:29991"/>
        <dbReference type="ChEBI" id="CHEBI:30616"/>
        <dbReference type="ChEBI" id="CHEBI:33019"/>
        <dbReference type="ChEBI" id="CHEBI:58048"/>
        <dbReference type="ChEBI" id="CHEBI:58359"/>
        <dbReference type="ChEBI" id="CHEBI:456215"/>
        <dbReference type="EC" id="6.3.5.4"/>
    </reaction>
</comment>